<gene>
    <name evidence="1" type="ORF">J1C55_03515</name>
</gene>
<evidence type="ECO:0000313" key="1">
    <source>
        <dbReference type="EMBL" id="MCC1483648.1"/>
    </source>
</evidence>
<evidence type="ECO:0008006" key="3">
    <source>
        <dbReference type="Google" id="ProtNLM"/>
    </source>
</evidence>
<reference evidence="2" key="1">
    <citation type="submission" date="2021-03" db="EMBL/GenBank/DDBJ databases">
        <title>Genome of Cognatishimia sp. F0-27.</title>
        <authorList>
            <person name="Ping X."/>
        </authorList>
    </citation>
    <scope>NUCLEOTIDE SEQUENCE [LARGE SCALE GENOMIC DNA]</scope>
    <source>
        <strain evidence="2">E313</strain>
    </source>
</reference>
<comment type="caution">
    <text evidence="1">The sequence shown here is derived from an EMBL/GenBank/DDBJ whole genome shotgun (WGS) entry which is preliminary data.</text>
</comment>
<dbReference type="PROSITE" id="PS51257">
    <property type="entry name" value="PROKAR_LIPOPROTEIN"/>
    <property type="match status" value="1"/>
</dbReference>
<proteinExistence type="predicted"/>
<name>A0ABS8EKB8_9FLAO</name>
<organism evidence="1 2">
    <name type="scientific">Winogradskyella immobilis</name>
    <dbReference type="NCBI Taxonomy" id="2816852"/>
    <lineage>
        <taxon>Bacteria</taxon>
        <taxon>Pseudomonadati</taxon>
        <taxon>Bacteroidota</taxon>
        <taxon>Flavobacteriia</taxon>
        <taxon>Flavobacteriales</taxon>
        <taxon>Flavobacteriaceae</taxon>
        <taxon>Winogradskyella</taxon>
    </lineage>
</organism>
<dbReference type="InterPro" id="IPR010321">
    <property type="entry name" value="DUF922"/>
</dbReference>
<accession>A0ABS8EKB8</accession>
<reference evidence="2" key="2">
    <citation type="submission" date="2023-07" db="EMBL/GenBank/DDBJ databases">
        <title>Genome of Winogradskyella sp. E313.</title>
        <authorList>
            <person name="Zhou Y."/>
        </authorList>
    </citation>
    <scope>NUCLEOTIDE SEQUENCE [LARGE SCALE GENOMIC DNA]</scope>
    <source>
        <strain evidence="2">E313</strain>
    </source>
</reference>
<dbReference type="Proteomes" id="UP000778797">
    <property type="component" value="Unassembled WGS sequence"/>
</dbReference>
<dbReference type="EMBL" id="JAFMPT010000003">
    <property type="protein sequence ID" value="MCC1483648.1"/>
    <property type="molecule type" value="Genomic_DNA"/>
</dbReference>
<protein>
    <recommendedName>
        <fullName evidence="3">DUF922 domain-containing protein</fullName>
    </recommendedName>
</protein>
<sequence>MKRHLACITLLILVSCSPKLKSTILNPQPALQNDELVVVLRINDDQNIEGVLVGEVKATDGGFSSNCTYYENIINLKQLARQNGANVIKVTQHKTPDKWSSCHRLRAKIYKVDKPKTYETEIVWTADRKLTWDDFKGVPDRKAFPNTLAVTNSGFGFETGFNAFKTGNLFVQATFNNYGSWVIPKGRTDYVLRHEQIHFDLTEIYSRKLRKAFDEAKIKPHEGARAKKIFDSIFEELNKRQKKYDSETKYGEKNATQEYWESVVEIELIKYDLYKSN</sequence>
<dbReference type="Pfam" id="PF06037">
    <property type="entry name" value="DUF922"/>
    <property type="match status" value="1"/>
</dbReference>
<evidence type="ECO:0000313" key="2">
    <source>
        <dbReference type="Proteomes" id="UP000778797"/>
    </source>
</evidence>
<keyword evidence="2" id="KW-1185">Reference proteome</keyword>
<dbReference type="RefSeq" id="WP_227476098.1">
    <property type="nucleotide sequence ID" value="NZ_JAFMPT010000003.1"/>
</dbReference>